<dbReference type="RefSeq" id="XP_005108074.1">
    <property type="nucleotide sequence ID" value="XM_005108017.3"/>
</dbReference>
<dbReference type="PANTHER" id="PTHR11010:SF107">
    <property type="entry name" value="DIPEPTIDYL PEPTIDASE 2"/>
    <property type="match status" value="1"/>
</dbReference>
<dbReference type="PANTHER" id="PTHR11010">
    <property type="entry name" value="PROTEASE S28 PRO-X CARBOXYPEPTIDASE-RELATED"/>
    <property type="match status" value="1"/>
</dbReference>
<dbReference type="InterPro" id="IPR008758">
    <property type="entry name" value="Peptidase_S28"/>
</dbReference>
<evidence type="ECO:0000256" key="1">
    <source>
        <dbReference type="ARBA" id="ARBA00011079"/>
    </source>
</evidence>
<dbReference type="InterPro" id="IPR042269">
    <property type="entry name" value="Ser_carbopepase_S28_SKS"/>
</dbReference>
<evidence type="ECO:0000256" key="4">
    <source>
        <dbReference type="ARBA" id="ARBA00022801"/>
    </source>
</evidence>
<keyword evidence="4" id="KW-0378">Hydrolase</keyword>
<dbReference type="GeneID" id="101859511"/>
<dbReference type="InterPro" id="IPR029058">
    <property type="entry name" value="AB_hydrolase_fold"/>
</dbReference>
<keyword evidence="3 6" id="KW-0732">Signal</keyword>
<proteinExistence type="inferred from homology"/>
<feature type="chain" id="PRO_5045349723" evidence="6">
    <location>
        <begin position="21"/>
        <end position="466"/>
    </location>
</feature>
<dbReference type="Gene3D" id="3.40.50.1820">
    <property type="entry name" value="alpha/beta hydrolase"/>
    <property type="match status" value="1"/>
</dbReference>
<dbReference type="Pfam" id="PF05577">
    <property type="entry name" value="Peptidase_S28"/>
    <property type="match status" value="1"/>
</dbReference>
<sequence>MAGAGVFSVLLSSILVLACADFPYQVGYFNQYVDHFNQMSYGESTYKQKYLFQDKNWKRGKGPIFFYAGNEGPIEGFWTASGFVHQIAPEFEAYVVFPEHRFYGESLPMGNKSFESPYLGLLTVDQAMADYARFLSELKKSLNCTECRVIAFGGRAAYMRFKYPNIVHGSLAASAPILMQDPAGPHDFFFSHVTNDFKGYSEKCYLDIRAAFREMDVLFAQGQSGLDKISNDFFLCNKLTDKQSYQHLQGWVRNAFTFMAMLDYPYATSFMGGLPGHPVKVGCNKIMSAKSLLSGLADAAGVYYNVSATVKCYDIMAEFVECADPTGCGNGPAAKAWDYQACTDIILPTGSNNVTDMFPVLPWNLELRKDYCKKTFGITPRVDWPATEFLGSKISSSSNIIFSNGDLDPWMGGGVLQNVSPTVISILVKGGAHHLDLRASNPLDPPGVIAAREKERGIIRGWLNQS</sequence>
<comment type="similarity">
    <text evidence="1">Belongs to the peptidase S28 family.</text>
</comment>
<gene>
    <name evidence="8" type="primary">LOC101859511</name>
</gene>
<dbReference type="SUPFAM" id="SSF53474">
    <property type="entry name" value="alpha/beta-Hydrolases"/>
    <property type="match status" value="1"/>
</dbReference>
<keyword evidence="2" id="KW-0645">Protease</keyword>
<evidence type="ECO:0000256" key="3">
    <source>
        <dbReference type="ARBA" id="ARBA00022729"/>
    </source>
</evidence>
<accession>A0ABM0K3S1</accession>
<dbReference type="Gene3D" id="1.20.120.980">
    <property type="entry name" value="Serine carboxypeptidase S28, SKS domain"/>
    <property type="match status" value="1"/>
</dbReference>
<evidence type="ECO:0000313" key="8">
    <source>
        <dbReference type="RefSeq" id="XP_005108074.1"/>
    </source>
</evidence>
<evidence type="ECO:0000256" key="6">
    <source>
        <dbReference type="SAM" id="SignalP"/>
    </source>
</evidence>
<organism evidence="7 8">
    <name type="scientific">Aplysia californica</name>
    <name type="common">California sea hare</name>
    <dbReference type="NCBI Taxonomy" id="6500"/>
    <lineage>
        <taxon>Eukaryota</taxon>
        <taxon>Metazoa</taxon>
        <taxon>Spiralia</taxon>
        <taxon>Lophotrochozoa</taxon>
        <taxon>Mollusca</taxon>
        <taxon>Gastropoda</taxon>
        <taxon>Heterobranchia</taxon>
        <taxon>Euthyneura</taxon>
        <taxon>Tectipleura</taxon>
        <taxon>Aplysiida</taxon>
        <taxon>Aplysioidea</taxon>
        <taxon>Aplysiidae</taxon>
        <taxon>Aplysia</taxon>
    </lineage>
</organism>
<feature type="signal peptide" evidence="6">
    <location>
        <begin position="1"/>
        <end position="20"/>
    </location>
</feature>
<reference evidence="8" key="1">
    <citation type="submission" date="2025-08" db="UniProtKB">
        <authorList>
            <consortium name="RefSeq"/>
        </authorList>
    </citation>
    <scope>IDENTIFICATION</scope>
</reference>
<evidence type="ECO:0000256" key="2">
    <source>
        <dbReference type="ARBA" id="ARBA00022670"/>
    </source>
</evidence>
<protein>
    <submittedName>
        <fullName evidence="8">Dipeptidyl peptidase 2</fullName>
    </submittedName>
</protein>
<evidence type="ECO:0000313" key="7">
    <source>
        <dbReference type="Proteomes" id="UP000694888"/>
    </source>
</evidence>
<evidence type="ECO:0000256" key="5">
    <source>
        <dbReference type="ARBA" id="ARBA00023180"/>
    </source>
</evidence>
<dbReference type="Proteomes" id="UP000694888">
    <property type="component" value="Unplaced"/>
</dbReference>
<keyword evidence="5" id="KW-0325">Glycoprotein</keyword>
<name>A0ABM0K3S1_APLCA</name>
<keyword evidence="7" id="KW-1185">Reference proteome</keyword>